<feature type="compositionally biased region" description="Low complexity" evidence="1">
    <location>
        <begin position="322"/>
        <end position="335"/>
    </location>
</feature>
<feature type="region of interest" description="Disordered" evidence="1">
    <location>
        <begin position="111"/>
        <end position="218"/>
    </location>
</feature>
<feature type="compositionally biased region" description="Polar residues" evidence="1">
    <location>
        <begin position="209"/>
        <end position="218"/>
    </location>
</feature>
<organism evidence="2 3">
    <name type="scientific">Exserohilum turcicum (strain 28A)</name>
    <name type="common">Northern leaf blight fungus</name>
    <name type="synonym">Setosphaeria turcica</name>
    <dbReference type="NCBI Taxonomy" id="671987"/>
    <lineage>
        <taxon>Eukaryota</taxon>
        <taxon>Fungi</taxon>
        <taxon>Dikarya</taxon>
        <taxon>Ascomycota</taxon>
        <taxon>Pezizomycotina</taxon>
        <taxon>Dothideomycetes</taxon>
        <taxon>Pleosporomycetidae</taxon>
        <taxon>Pleosporales</taxon>
        <taxon>Pleosporineae</taxon>
        <taxon>Pleosporaceae</taxon>
        <taxon>Exserohilum</taxon>
    </lineage>
</organism>
<feature type="region of interest" description="Disordered" evidence="1">
    <location>
        <begin position="392"/>
        <end position="424"/>
    </location>
</feature>
<reference evidence="2 3" key="1">
    <citation type="journal article" date="2012" name="PLoS Pathog.">
        <title>Diverse lifestyles and strategies of plant pathogenesis encoded in the genomes of eighteen Dothideomycetes fungi.</title>
        <authorList>
            <person name="Ohm R.A."/>
            <person name="Feau N."/>
            <person name="Henrissat B."/>
            <person name="Schoch C.L."/>
            <person name="Horwitz B.A."/>
            <person name="Barry K.W."/>
            <person name="Condon B.J."/>
            <person name="Copeland A.C."/>
            <person name="Dhillon B."/>
            <person name="Glaser F."/>
            <person name="Hesse C.N."/>
            <person name="Kosti I."/>
            <person name="LaButti K."/>
            <person name="Lindquist E.A."/>
            <person name="Lucas S."/>
            <person name="Salamov A.A."/>
            <person name="Bradshaw R.E."/>
            <person name="Ciuffetti L."/>
            <person name="Hamelin R.C."/>
            <person name="Kema G.H.J."/>
            <person name="Lawrence C."/>
            <person name="Scott J.A."/>
            <person name="Spatafora J.W."/>
            <person name="Turgeon B.G."/>
            <person name="de Wit P.J.G.M."/>
            <person name="Zhong S."/>
            <person name="Goodwin S.B."/>
            <person name="Grigoriev I.V."/>
        </authorList>
    </citation>
    <scope>NUCLEOTIDE SEQUENCE [LARGE SCALE GENOMIC DNA]</scope>
    <source>
        <strain evidence="3">28A</strain>
    </source>
</reference>
<evidence type="ECO:0000313" key="3">
    <source>
        <dbReference type="Proteomes" id="UP000016935"/>
    </source>
</evidence>
<feature type="compositionally biased region" description="Polar residues" evidence="1">
    <location>
        <begin position="148"/>
        <end position="195"/>
    </location>
</feature>
<dbReference type="EMBL" id="KB908581">
    <property type="protein sequence ID" value="EOA87575.1"/>
    <property type="molecule type" value="Genomic_DNA"/>
</dbReference>
<sequence length="513" mass="56866">MPFRDEEWEELQRDCDIFPAYSDYLYGPDKRLVVTQEPGLHPLVYPVHAPQTVRYATKKASRSGLYRMVHTGLPNAASIALQSSSNDGQINGNVNKNIDNVTPGVDVLSQTAMSVDPSPPSRALRTVSEKEEAKSQAKGQQRNHRQSKSAPSQNAGSKPTKADTQWSQSKNSTKHSTPTAQEPPQTPHLHSSSATDVKEEPIHTESHQKLSGTSTPASTLSIPLHSGFPSMQHVLQVAMLQPDDIVRDPRYLCFNPQERDQIRNYLSACWHIASHHPDSNQRAEALLSIRSFSMTVRDKTKSVEAGVVQPGSGQTTMNVSGSQVQRQESSYQQQSGRMEPVQDQRKFSQPCSSPAFASTQPAFPYPTGHKPSQQTGQSLCHMTVNSLYHLSKQSQPQVTQYGHTSPSKPPSGQQSPTSARDTAAIPSQASAQLRATLNRYIPQVWQCLVLTNQDSKLTTEADVQKRERAQQWLTAFKSRLSEEGRMYMARVVNWMYGERTAGRDPMASLKARA</sequence>
<feature type="compositionally biased region" description="Polar residues" evidence="1">
    <location>
        <begin position="347"/>
        <end position="361"/>
    </location>
</feature>
<feature type="compositionally biased region" description="Polar residues" evidence="1">
    <location>
        <begin position="311"/>
        <end position="321"/>
    </location>
</feature>
<feature type="compositionally biased region" description="Polar residues" evidence="1">
    <location>
        <begin position="392"/>
        <end position="403"/>
    </location>
</feature>
<dbReference type="RefSeq" id="XP_008024715.1">
    <property type="nucleotide sequence ID" value="XM_008026524.1"/>
</dbReference>
<dbReference type="HOGENOM" id="CLU_531175_0_0_1"/>
<dbReference type="OrthoDB" id="3784793at2759"/>
<dbReference type="GeneID" id="19403225"/>
<evidence type="ECO:0000313" key="2">
    <source>
        <dbReference type="EMBL" id="EOA87575.1"/>
    </source>
</evidence>
<protein>
    <submittedName>
        <fullName evidence="2">Uncharacterized protein</fullName>
    </submittedName>
</protein>
<feature type="compositionally biased region" description="Low complexity" evidence="1">
    <location>
        <begin position="404"/>
        <end position="418"/>
    </location>
</feature>
<name>R0IRS9_EXST2</name>
<keyword evidence="3" id="KW-1185">Reference proteome</keyword>
<proteinExistence type="predicted"/>
<dbReference type="Proteomes" id="UP000016935">
    <property type="component" value="Unassembled WGS sequence"/>
</dbReference>
<accession>R0IRS9</accession>
<feature type="compositionally biased region" description="Basic and acidic residues" evidence="1">
    <location>
        <begin position="196"/>
        <end position="208"/>
    </location>
</feature>
<evidence type="ECO:0000256" key="1">
    <source>
        <dbReference type="SAM" id="MobiDB-lite"/>
    </source>
</evidence>
<dbReference type="AlphaFoldDB" id="R0IRS9"/>
<feature type="region of interest" description="Disordered" evidence="1">
    <location>
        <begin position="308"/>
        <end position="376"/>
    </location>
</feature>
<gene>
    <name evidence="2" type="ORF">SETTUDRAFT_28213</name>
</gene>
<reference evidence="2 3" key="2">
    <citation type="journal article" date="2013" name="PLoS Genet.">
        <title>Comparative genome structure, secondary metabolite, and effector coding capacity across Cochliobolus pathogens.</title>
        <authorList>
            <person name="Condon B.J."/>
            <person name="Leng Y."/>
            <person name="Wu D."/>
            <person name="Bushley K.E."/>
            <person name="Ohm R.A."/>
            <person name="Otillar R."/>
            <person name="Martin J."/>
            <person name="Schackwitz W."/>
            <person name="Grimwood J."/>
            <person name="MohdZainudin N."/>
            <person name="Xue C."/>
            <person name="Wang R."/>
            <person name="Manning V.A."/>
            <person name="Dhillon B."/>
            <person name="Tu Z.J."/>
            <person name="Steffenson B.J."/>
            <person name="Salamov A."/>
            <person name="Sun H."/>
            <person name="Lowry S."/>
            <person name="LaButti K."/>
            <person name="Han J."/>
            <person name="Copeland A."/>
            <person name="Lindquist E."/>
            <person name="Barry K."/>
            <person name="Schmutz J."/>
            <person name="Baker S.E."/>
            <person name="Ciuffetti L.M."/>
            <person name="Grigoriev I.V."/>
            <person name="Zhong S."/>
            <person name="Turgeon B.G."/>
        </authorList>
    </citation>
    <scope>NUCLEOTIDE SEQUENCE [LARGE SCALE GENOMIC DNA]</scope>
    <source>
        <strain evidence="3">28A</strain>
    </source>
</reference>